<dbReference type="Proteomes" id="UP000887580">
    <property type="component" value="Unplaced"/>
</dbReference>
<organism evidence="1 2">
    <name type="scientific">Panagrolaimus sp. PS1159</name>
    <dbReference type="NCBI Taxonomy" id="55785"/>
    <lineage>
        <taxon>Eukaryota</taxon>
        <taxon>Metazoa</taxon>
        <taxon>Ecdysozoa</taxon>
        <taxon>Nematoda</taxon>
        <taxon>Chromadorea</taxon>
        <taxon>Rhabditida</taxon>
        <taxon>Tylenchina</taxon>
        <taxon>Panagrolaimomorpha</taxon>
        <taxon>Panagrolaimoidea</taxon>
        <taxon>Panagrolaimidae</taxon>
        <taxon>Panagrolaimus</taxon>
    </lineage>
</organism>
<reference evidence="2" key="1">
    <citation type="submission" date="2022-11" db="UniProtKB">
        <authorList>
            <consortium name="WormBaseParasite"/>
        </authorList>
    </citation>
    <scope>IDENTIFICATION</scope>
</reference>
<name>A0AC35EWD6_9BILA</name>
<proteinExistence type="predicted"/>
<protein>
    <submittedName>
        <fullName evidence="2">Uncharacterized protein</fullName>
    </submittedName>
</protein>
<accession>A0AC35EWD6</accession>
<evidence type="ECO:0000313" key="1">
    <source>
        <dbReference type="Proteomes" id="UP000887580"/>
    </source>
</evidence>
<dbReference type="WBParaSite" id="PS1159_v2.g11329.t1">
    <property type="protein sequence ID" value="PS1159_v2.g11329.t1"/>
    <property type="gene ID" value="PS1159_v2.g11329"/>
</dbReference>
<evidence type="ECO:0000313" key="2">
    <source>
        <dbReference type="WBParaSite" id="PS1159_v2.g11329.t1"/>
    </source>
</evidence>
<sequence>MIRVALNRYISNNNDSLAYLILYKLLNARPDTFYTQEAFRIFIHPAPSITHKEIQTFVRIANDYQCFIF</sequence>